<dbReference type="Pfam" id="PF00069">
    <property type="entry name" value="Pkinase"/>
    <property type="match status" value="1"/>
</dbReference>
<dbReference type="OMA" id="MEAHNDS"/>
<organism evidence="9 10">
    <name type="scientific">Quercus lobata</name>
    <name type="common">Valley oak</name>
    <dbReference type="NCBI Taxonomy" id="97700"/>
    <lineage>
        <taxon>Eukaryota</taxon>
        <taxon>Viridiplantae</taxon>
        <taxon>Streptophyta</taxon>
        <taxon>Embryophyta</taxon>
        <taxon>Tracheophyta</taxon>
        <taxon>Spermatophyta</taxon>
        <taxon>Magnoliopsida</taxon>
        <taxon>eudicotyledons</taxon>
        <taxon>Gunneridae</taxon>
        <taxon>Pentapetalae</taxon>
        <taxon>rosids</taxon>
        <taxon>fabids</taxon>
        <taxon>Fagales</taxon>
        <taxon>Fagaceae</taxon>
        <taxon>Quercus</taxon>
    </lineage>
</organism>
<dbReference type="FunFam" id="3.30.200.20:FF:000432">
    <property type="entry name" value="LRR receptor-like serine/threonine-protein kinase EFR"/>
    <property type="match status" value="1"/>
</dbReference>
<evidence type="ECO:0000256" key="4">
    <source>
        <dbReference type="ARBA" id="ARBA00022737"/>
    </source>
</evidence>
<keyword evidence="3" id="KW-0812">Transmembrane</keyword>
<keyword evidence="7" id="KW-0547">Nucleotide-binding</keyword>
<reference evidence="9" key="2">
    <citation type="submission" date="2021-01" db="UniProtKB">
        <authorList>
            <consortium name="EnsemblPlants"/>
        </authorList>
    </citation>
    <scope>IDENTIFICATION</scope>
</reference>
<dbReference type="SUPFAM" id="SSF52058">
    <property type="entry name" value="L domain-like"/>
    <property type="match status" value="1"/>
</dbReference>
<evidence type="ECO:0000313" key="9">
    <source>
        <dbReference type="EnsemblPlants" id="QL04p021030:mrna"/>
    </source>
</evidence>
<feature type="domain" description="Protein kinase" evidence="8">
    <location>
        <begin position="83"/>
        <end position="273"/>
    </location>
</feature>
<evidence type="ECO:0000256" key="7">
    <source>
        <dbReference type="PROSITE-ProRule" id="PRU10141"/>
    </source>
</evidence>
<dbReference type="EMBL" id="LRBV02000004">
    <property type="status" value="NOT_ANNOTATED_CDS"/>
    <property type="molecule type" value="Genomic_DNA"/>
</dbReference>
<dbReference type="InterPro" id="IPR011009">
    <property type="entry name" value="Kinase-like_dom_sf"/>
</dbReference>
<protein>
    <recommendedName>
        <fullName evidence="8">Protein kinase domain-containing protein</fullName>
    </recommendedName>
</protein>
<sequence length="273" mass="30910">MRRNMFEGAIPLSFDSLRGIDILDLSNNSLSGEILKFLEDFDLQLLNLSYNHFESEVSIEGVFNNTSATFIEGNGLLDATNGFSSTNLIGVGSFGSVYKGIFDHDRQTVAIKVLNHLRYGASKSFKAECKALRNIRHWNLVKMLTTCLSIDYEGHDFKALVYEFLENGNLEEWLHPTPRIHEALKEPESLSLLQRLNIAIDVASALDCLHHHCQVPIVHCDLKPSNVHLDYEIIGHVGDFGWTRFLFDATQECSTNSCSTYPMFNKLHILCRQ</sequence>
<dbReference type="InterPro" id="IPR032675">
    <property type="entry name" value="LRR_dom_sf"/>
</dbReference>
<dbReference type="Gene3D" id="3.80.10.10">
    <property type="entry name" value="Ribonuclease Inhibitor"/>
    <property type="match status" value="1"/>
</dbReference>
<dbReference type="SMART" id="SM00220">
    <property type="entry name" value="S_TKc"/>
    <property type="match status" value="1"/>
</dbReference>
<dbReference type="PROSITE" id="PS50011">
    <property type="entry name" value="PROTEIN_KINASE_DOM"/>
    <property type="match status" value="1"/>
</dbReference>
<dbReference type="GO" id="GO:0004672">
    <property type="term" value="F:protein kinase activity"/>
    <property type="evidence" value="ECO:0007669"/>
    <property type="project" value="InterPro"/>
</dbReference>
<evidence type="ECO:0000259" key="8">
    <source>
        <dbReference type="PROSITE" id="PS50011"/>
    </source>
</evidence>
<dbReference type="AlphaFoldDB" id="A0A7N2LCV5"/>
<evidence type="ECO:0000256" key="3">
    <source>
        <dbReference type="ARBA" id="ARBA00022692"/>
    </source>
</evidence>
<dbReference type="Gene3D" id="1.10.510.10">
    <property type="entry name" value="Transferase(Phosphotransferase) domain 1"/>
    <property type="match status" value="1"/>
</dbReference>
<evidence type="ECO:0000256" key="2">
    <source>
        <dbReference type="ARBA" id="ARBA00022614"/>
    </source>
</evidence>
<evidence type="ECO:0000256" key="5">
    <source>
        <dbReference type="ARBA" id="ARBA00022989"/>
    </source>
</evidence>
<dbReference type="InterPro" id="IPR017441">
    <property type="entry name" value="Protein_kinase_ATP_BS"/>
</dbReference>
<dbReference type="PANTHER" id="PTHR27008:SF499">
    <property type="entry name" value="OS06G0581500 PROTEIN"/>
    <property type="match status" value="1"/>
</dbReference>
<evidence type="ECO:0000256" key="6">
    <source>
        <dbReference type="ARBA" id="ARBA00023136"/>
    </source>
</evidence>
<feature type="binding site" evidence="7">
    <location>
        <position position="112"/>
    </location>
    <ligand>
        <name>ATP</name>
        <dbReference type="ChEBI" id="CHEBI:30616"/>
    </ligand>
</feature>
<dbReference type="SUPFAM" id="SSF56112">
    <property type="entry name" value="Protein kinase-like (PK-like)"/>
    <property type="match status" value="1"/>
</dbReference>
<keyword evidence="10" id="KW-1185">Reference proteome</keyword>
<dbReference type="Gramene" id="QL04p021030:mrna">
    <property type="protein sequence ID" value="QL04p021030:mrna"/>
    <property type="gene ID" value="QL04p021030"/>
</dbReference>
<reference evidence="9 10" key="1">
    <citation type="journal article" date="2016" name="G3 (Bethesda)">
        <title>First Draft Assembly and Annotation of the Genome of a California Endemic Oak Quercus lobata Nee (Fagaceae).</title>
        <authorList>
            <person name="Sork V.L."/>
            <person name="Fitz-Gibbon S.T."/>
            <person name="Puiu D."/>
            <person name="Crepeau M."/>
            <person name="Gugger P.F."/>
            <person name="Sherman R."/>
            <person name="Stevens K."/>
            <person name="Langley C.H."/>
            <person name="Pellegrini M."/>
            <person name="Salzberg S.L."/>
        </authorList>
    </citation>
    <scope>NUCLEOTIDE SEQUENCE [LARGE SCALE GENOMIC DNA]</scope>
    <source>
        <strain evidence="9 10">cv. SW786</strain>
    </source>
</reference>
<keyword evidence="5" id="KW-1133">Transmembrane helix</keyword>
<dbReference type="InterPro" id="IPR001611">
    <property type="entry name" value="Leu-rich_rpt"/>
</dbReference>
<keyword evidence="6" id="KW-0472">Membrane</keyword>
<keyword evidence="4" id="KW-0677">Repeat</keyword>
<proteinExistence type="predicted"/>
<evidence type="ECO:0000256" key="1">
    <source>
        <dbReference type="ARBA" id="ARBA00004370"/>
    </source>
</evidence>
<dbReference type="InterPro" id="IPR051809">
    <property type="entry name" value="Plant_receptor-like_S/T_kinase"/>
</dbReference>
<keyword evidence="2" id="KW-0433">Leucine-rich repeat</keyword>
<name>A0A7N2LCV5_QUELO</name>
<dbReference type="InterPro" id="IPR000719">
    <property type="entry name" value="Prot_kinase_dom"/>
</dbReference>
<accession>A0A7N2LCV5</accession>
<dbReference type="Pfam" id="PF00560">
    <property type="entry name" value="LRR_1"/>
    <property type="match status" value="1"/>
</dbReference>
<keyword evidence="7" id="KW-0067">ATP-binding</keyword>
<dbReference type="EnsemblPlants" id="QL04p021030:mrna">
    <property type="protein sequence ID" value="QL04p021030:mrna"/>
    <property type="gene ID" value="QL04p021030"/>
</dbReference>
<dbReference type="InParanoid" id="A0A7N2LCV5"/>
<dbReference type="GO" id="GO:0016020">
    <property type="term" value="C:membrane"/>
    <property type="evidence" value="ECO:0007669"/>
    <property type="project" value="UniProtKB-SubCell"/>
</dbReference>
<dbReference type="Proteomes" id="UP000594261">
    <property type="component" value="Chromosome 4"/>
</dbReference>
<evidence type="ECO:0000313" key="10">
    <source>
        <dbReference type="Proteomes" id="UP000594261"/>
    </source>
</evidence>
<dbReference type="PANTHER" id="PTHR27008">
    <property type="entry name" value="OS04G0122200 PROTEIN"/>
    <property type="match status" value="1"/>
</dbReference>
<comment type="subcellular location">
    <subcellularLocation>
        <location evidence="1">Membrane</location>
    </subcellularLocation>
</comment>
<dbReference type="PROSITE" id="PS00107">
    <property type="entry name" value="PROTEIN_KINASE_ATP"/>
    <property type="match status" value="1"/>
</dbReference>
<dbReference type="GO" id="GO:0005524">
    <property type="term" value="F:ATP binding"/>
    <property type="evidence" value="ECO:0007669"/>
    <property type="project" value="UniProtKB-UniRule"/>
</dbReference>